<dbReference type="Pfam" id="PF00353">
    <property type="entry name" value="HemolysinCabind"/>
    <property type="match status" value="3"/>
</dbReference>
<comment type="subcellular location">
    <subcellularLocation>
        <location evidence="1">Secreted</location>
    </subcellularLocation>
</comment>
<dbReference type="EMBL" id="JBHSIV010000002">
    <property type="protein sequence ID" value="MFC5061023.1"/>
    <property type="molecule type" value="Genomic_DNA"/>
</dbReference>
<evidence type="ECO:0000256" key="3">
    <source>
        <dbReference type="SAM" id="MobiDB-lite"/>
    </source>
</evidence>
<gene>
    <name evidence="5" type="ORF">ACFPBZ_02305</name>
</gene>
<accession>A0ABV9YHV2</accession>
<dbReference type="Proteomes" id="UP001595947">
    <property type="component" value="Unassembled WGS sequence"/>
</dbReference>
<dbReference type="Gene3D" id="2.150.10.10">
    <property type="entry name" value="Serralysin-like metalloprotease, C-terminal"/>
    <property type="match status" value="1"/>
</dbReference>
<feature type="region of interest" description="Disordered" evidence="3">
    <location>
        <begin position="131"/>
        <end position="151"/>
    </location>
</feature>
<evidence type="ECO:0000256" key="4">
    <source>
        <dbReference type="SAM" id="SignalP"/>
    </source>
</evidence>
<evidence type="ECO:0000256" key="2">
    <source>
        <dbReference type="ARBA" id="ARBA00022525"/>
    </source>
</evidence>
<organism evidence="5 6">
    <name type="scientific">Actinomycetospora atypica</name>
    <dbReference type="NCBI Taxonomy" id="1290095"/>
    <lineage>
        <taxon>Bacteria</taxon>
        <taxon>Bacillati</taxon>
        <taxon>Actinomycetota</taxon>
        <taxon>Actinomycetes</taxon>
        <taxon>Pseudonocardiales</taxon>
        <taxon>Pseudonocardiaceae</taxon>
        <taxon>Actinomycetospora</taxon>
    </lineage>
</organism>
<dbReference type="PRINTS" id="PR00313">
    <property type="entry name" value="CABNDNGRPT"/>
</dbReference>
<evidence type="ECO:0000313" key="5">
    <source>
        <dbReference type="EMBL" id="MFC5061023.1"/>
    </source>
</evidence>
<comment type="caution">
    <text evidence="5">The sequence shown here is derived from an EMBL/GenBank/DDBJ whole genome shotgun (WGS) entry which is preliminary data.</text>
</comment>
<dbReference type="SUPFAM" id="SSF51120">
    <property type="entry name" value="beta-Roll"/>
    <property type="match status" value="1"/>
</dbReference>
<sequence length="262" mass="26915">MIKKRWIAVAATTIVIPLTAAGAMASAAPVIPPTNPLKPVILCNNLQGGTCNGTPQSDTLIGGQLVDHIFGGAGDDDIEQNLIFLQGASDDAHGGPGRDCIDGGGGNSLQFGDDGDDNVPCEFTAFVDPEAALTSGPGDDTVHGGRGNDSMDGIFDSDTLYGDEGDDLINDPFLNDQDKEYGGPGNDVLNASDLGNDDIVDGGPGNDTCFGDPGDKFSNCERIYRVPVPLLVNPAGLPVPLPRALGFDPNTALPKLPAPTTS</sequence>
<dbReference type="InterPro" id="IPR050557">
    <property type="entry name" value="RTX_toxin/Mannuronan_C5-epim"/>
</dbReference>
<name>A0ABV9YHV2_9PSEU</name>
<dbReference type="PANTHER" id="PTHR38340">
    <property type="entry name" value="S-LAYER PROTEIN"/>
    <property type="match status" value="1"/>
</dbReference>
<evidence type="ECO:0000256" key="1">
    <source>
        <dbReference type="ARBA" id="ARBA00004613"/>
    </source>
</evidence>
<dbReference type="InterPro" id="IPR001343">
    <property type="entry name" value="Hemolysn_Ca-bd"/>
</dbReference>
<reference evidence="6" key="1">
    <citation type="journal article" date="2019" name="Int. J. Syst. Evol. Microbiol.">
        <title>The Global Catalogue of Microorganisms (GCM) 10K type strain sequencing project: providing services to taxonomists for standard genome sequencing and annotation.</title>
        <authorList>
            <consortium name="The Broad Institute Genomics Platform"/>
            <consortium name="The Broad Institute Genome Sequencing Center for Infectious Disease"/>
            <person name="Wu L."/>
            <person name="Ma J."/>
        </authorList>
    </citation>
    <scope>NUCLEOTIDE SEQUENCE [LARGE SCALE GENOMIC DNA]</scope>
    <source>
        <strain evidence="6">CGMCC 4.7093</strain>
    </source>
</reference>
<feature type="chain" id="PRO_5045338155" evidence="4">
    <location>
        <begin position="28"/>
        <end position="262"/>
    </location>
</feature>
<dbReference type="PANTHER" id="PTHR38340:SF1">
    <property type="entry name" value="S-LAYER PROTEIN"/>
    <property type="match status" value="1"/>
</dbReference>
<dbReference type="RefSeq" id="WP_378034378.1">
    <property type="nucleotide sequence ID" value="NZ_JBHSIV010000002.1"/>
</dbReference>
<keyword evidence="6" id="KW-1185">Reference proteome</keyword>
<keyword evidence="4" id="KW-0732">Signal</keyword>
<proteinExistence type="predicted"/>
<feature type="signal peptide" evidence="4">
    <location>
        <begin position="1"/>
        <end position="27"/>
    </location>
</feature>
<protein>
    <submittedName>
        <fullName evidence="5">Calcium-binding protein</fullName>
    </submittedName>
</protein>
<dbReference type="InterPro" id="IPR011049">
    <property type="entry name" value="Serralysin-like_metalloprot_C"/>
</dbReference>
<keyword evidence="2" id="KW-0964">Secreted</keyword>
<evidence type="ECO:0000313" key="6">
    <source>
        <dbReference type="Proteomes" id="UP001595947"/>
    </source>
</evidence>